<dbReference type="Proteomes" id="UP000184066">
    <property type="component" value="Unassembled WGS sequence"/>
</dbReference>
<accession>A0A1M7T677</accession>
<dbReference type="EMBL" id="FRDL01000004">
    <property type="protein sequence ID" value="SHN66250.1"/>
    <property type="molecule type" value="Genomic_DNA"/>
</dbReference>
<evidence type="ECO:0008006" key="4">
    <source>
        <dbReference type="Google" id="ProtNLM"/>
    </source>
</evidence>
<protein>
    <recommendedName>
        <fullName evidence="4">Flagellar motility protein MotE, a chaperone for MotC folding</fullName>
    </recommendedName>
</protein>
<dbReference type="OrthoDB" id="9791432at2"/>
<evidence type="ECO:0000313" key="3">
    <source>
        <dbReference type="Proteomes" id="UP000184066"/>
    </source>
</evidence>
<reference evidence="2 3" key="1">
    <citation type="submission" date="2016-12" db="EMBL/GenBank/DDBJ databases">
        <authorList>
            <person name="Song W.-J."/>
            <person name="Kurnit D.M."/>
        </authorList>
    </citation>
    <scope>NUCLEOTIDE SEQUENCE [LARGE SCALE GENOMIC DNA]</scope>
    <source>
        <strain evidence="2 3">CGMCC 1.10808</strain>
    </source>
</reference>
<proteinExistence type="predicted"/>
<feature type="coiled-coil region" evidence="1">
    <location>
        <begin position="76"/>
        <end position="103"/>
    </location>
</feature>
<dbReference type="SUPFAM" id="SSF158791">
    <property type="entry name" value="MgtE N-terminal domain-like"/>
    <property type="match status" value="1"/>
</dbReference>
<evidence type="ECO:0000313" key="2">
    <source>
        <dbReference type="EMBL" id="SHN66250.1"/>
    </source>
</evidence>
<dbReference type="AlphaFoldDB" id="A0A1M7T677"/>
<name>A0A1M7T677_9RHOB</name>
<gene>
    <name evidence="2" type="ORF">SAMN05216200_104233</name>
</gene>
<evidence type="ECO:0000256" key="1">
    <source>
        <dbReference type="SAM" id="Coils"/>
    </source>
</evidence>
<organism evidence="2 3">
    <name type="scientific">Oceanicella actignis</name>
    <dbReference type="NCBI Taxonomy" id="1189325"/>
    <lineage>
        <taxon>Bacteria</taxon>
        <taxon>Pseudomonadati</taxon>
        <taxon>Pseudomonadota</taxon>
        <taxon>Alphaproteobacteria</taxon>
        <taxon>Rhodobacterales</taxon>
        <taxon>Paracoccaceae</taxon>
        <taxon>Oceanicella</taxon>
    </lineage>
</organism>
<keyword evidence="1" id="KW-0175">Coiled coil</keyword>
<dbReference type="STRING" id="1189325.SAMN04488119_104233"/>
<keyword evidence="3" id="KW-1185">Reference proteome</keyword>
<dbReference type="RefSeq" id="WP_072747184.1">
    <property type="nucleotide sequence ID" value="NZ_FOHL01000004.1"/>
</dbReference>
<sequence length="187" mass="19369">MNRPGALTIVGLCFAASAGLRLADPDGAIAKEAAHLASEHGAPQTKAAAEDCPDPGGLLAALRERQAQLDAREGALADREKLLEAARAELDEQLARVKAAEASLAETLALADKAAEKDIARLVSVYEAMKPKNAARVLESMEVTFAAGLVARMNKNAAAAIMAAMSPEKAYAISVIVAGRNANVPTE</sequence>